<dbReference type="AlphaFoldDB" id="A0AAV3Y1D0"/>
<sequence>VTLPQKDSRVKIAAARNTLESLWRPPIALWSMPGGRQNYLSVCLAAAGLTLSTRKRL</sequence>
<evidence type="ECO:0000313" key="1">
    <source>
        <dbReference type="EMBL" id="GFN76023.1"/>
    </source>
</evidence>
<organism evidence="1 2">
    <name type="scientific">Plakobranchus ocellatus</name>
    <dbReference type="NCBI Taxonomy" id="259542"/>
    <lineage>
        <taxon>Eukaryota</taxon>
        <taxon>Metazoa</taxon>
        <taxon>Spiralia</taxon>
        <taxon>Lophotrochozoa</taxon>
        <taxon>Mollusca</taxon>
        <taxon>Gastropoda</taxon>
        <taxon>Heterobranchia</taxon>
        <taxon>Euthyneura</taxon>
        <taxon>Panpulmonata</taxon>
        <taxon>Sacoglossa</taxon>
        <taxon>Placobranchoidea</taxon>
        <taxon>Plakobranchidae</taxon>
        <taxon>Plakobranchus</taxon>
    </lineage>
</organism>
<evidence type="ECO:0000313" key="2">
    <source>
        <dbReference type="Proteomes" id="UP000735302"/>
    </source>
</evidence>
<gene>
    <name evidence="1" type="ORF">PoB_000252900</name>
</gene>
<keyword evidence="2" id="KW-1185">Reference proteome</keyword>
<feature type="non-terminal residue" evidence="1">
    <location>
        <position position="1"/>
    </location>
</feature>
<protein>
    <submittedName>
        <fullName evidence="1">Uncharacterized protein</fullName>
    </submittedName>
</protein>
<comment type="caution">
    <text evidence="1">The sequence shown here is derived from an EMBL/GenBank/DDBJ whole genome shotgun (WGS) entry which is preliminary data.</text>
</comment>
<proteinExistence type="predicted"/>
<accession>A0AAV3Y1D0</accession>
<dbReference type="EMBL" id="BLXT01000325">
    <property type="protein sequence ID" value="GFN76023.1"/>
    <property type="molecule type" value="Genomic_DNA"/>
</dbReference>
<reference evidence="1 2" key="1">
    <citation type="journal article" date="2021" name="Elife">
        <title>Chloroplast acquisition without the gene transfer in kleptoplastic sea slugs, Plakobranchus ocellatus.</title>
        <authorList>
            <person name="Maeda T."/>
            <person name="Takahashi S."/>
            <person name="Yoshida T."/>
            <person name="Shimamura S."/>
            <person name="Takaki Y."/>
            <person name="Nagai Y."/>
            <person name="Toyoda A."/>
            <person name="Suzuki Y."/>
            <person name="Arimoto A."/>
            <person name="Ishii H."/>
            <person name="Satoh N."/>
            <person name="Nishiyama T."/>
            <person name="Hasebe M."/>
            <person name="Maruyama T."/>
            <person name="Minagawa J."/>
            <person name="Obokata J."/>
            <person name="Shigenobu S."/>
        </authorList>
    </citation>
    <scope>NUCLEOTIDE SEQUENCE [LARGE SCALE GENOMIC DNA]</scope>
</reference>
<name>A0AAV3Y1D0_9GAST</name>
<dbReference type="Proteomes" id="UP000735302">
    <property type="component" value="Unassembled WGS sequence"/>
</dbReference>